<organism evidence="1 2">
    <name type="scientific">Prochlorococcus marinus subsp. pastoris (strain CCMP1986 / NIES-2087 / MED4)</name>
    <dbReference type="NCBI Taxonomy" id="59919"/>
    <lineage>
        <taxon>Bacteria</taxon>
        <taxon>Bacillati</taxon>
        <taxon>Cyanobacteriota</taxon>
        <taxon>Cyanophyceae</taxon>
        <taxon>Synechococcales</taxon>
        <taxon>Prochlorococcaceae</taxon>
        <taxon>Prochlorococcus</taxon>
    </lineage>
</organism>
<gene>
    <name evidence="1" type="ordered locus">PMM2075</name>
</gene>
<dbReference type="AlphaFoldDB" id="B9ER47"/>
<reference evidence="1 2" key="1">
    <citation type="journal article" date="2003" name="Nature">
        <title>Genome divergence in two Prochlorococcus ecotypes reflects oceanic niche differentiation.</title>
        <authorList>
            <person name="Rocap G."/>
            <person name="Larimer F.W."/>
            <person name="Lamerdin J.E."/>
            <person name="Malfatti S."/>
            <person name="Chain P."/>
            <person name="Ahlgren N.A."/>
            <person name="Arellano A."/>
            <person name="Coleman M."/>
            <person name="Hauser L."/>
            <person name="Hess W.R."/>
            <person name="Johnson Z.I."/>
            <person name="Land M.L."/>
            <person name="Lindell D."/>
            <person name="Post A.F."/>
            <person name="Regala W."/>
            <person name="Shah M."/>
            <person name="Shaw S.L."/>
            <person name="Steglich C."/>
            <person name="Sullivan M.B."/>
            <person name="Ting C.S."/>
            <person name="Tolonen A."/>
            <person name="Webb E.A."/>
            <person name="Zinser E.R."/>
            <person name="Chisholm S.W."/>
        </authorList>
    </citation>
    <scope>NUCLEOTIDE SEQUENCE [LARGE SCALE GENOMIC DNA]</scope>
    <source>
        <strain evidence="2">CCMP1986 / NIES-2087 / MED4</strain>
    </source>
</reference>
<dbReference type="KEGG" id="pmm:PMM2075"/>
<sequence>MDNTSSKLQKSPRSPNITEEKFWLMNLERDKLER</sequence>
<dbReference type="EMBL" id="BX548174">
    <property type="protein sequence ID" value="CAX37131.1"/>
    <property type="molecule type" value="Genomic_DNA"/>
</dbReference>
<evidence type="ECO:0000313" key="1">
    <source>
        <dbReference type="EMBL" id="CAX37131.1"/>
    </source>
</evidence>
<accession>B9ER47</accession>
<name>B9ER47_PROMP</name>
<protein>
    <submittedName>
        <fullName evidence="1">Uncharacterized protein</fullName>
    </submittedName>
</protein>
<dbReference type="HOGENOM" id="CLU_3375272_0_0_3"/>
<evidence type="ECO:0000313" key="2">
    <source>
        <dbReference type="Proteomes" id="UP000001026"/>
    </source>
</evidence>
<dbReference type="Proteomes" id="UP000001026">
    <property type="component" value="Chromosome"/>
</dbReference>
<proteinExistence type="predicted"/>